<accession>A0A6C0KWI1</accession>
<protein>
    <recommendedName>
        <fullName evidence="2">Glycosyltransferase</fullName>
    </recommendedName>
</protein>
<evidence type="ECO:0008006" key="2">
    <source>
        <dbReference type="Google" id="ProtNLM"/>
    </source>
</evidence>
<dbReference type="EMBL" id="MN740990">
    <property type="protein sequence ID" value="QHU21496.1"/>
    <property type="molecule type" value="Genomic_DNA"/>
</dbReference>
<sequence length="262" mass="30716">MANYGFIMSRHVNSETTNKYWNECVRCIQKVHQGIPIVIIDDNSNYNFVKPDSEYQNIQIVQSEYPGRGELLPYYYFWKNHYWESAVIIHDSVFIQKRIPYRKLKVNVVPLWHFGGGAKYDNQFNTLRIARHLKNNYQIQKNLYQNNNDATSIMTVKNKITWNGVFGVQSYIKHSFLSRLQEKYAIFNMLTCITSRADRCSLERIMGVLFWLEAPIVRSLPSLLGDISQSPDNFSLSYDAHRNYITTNGRAKTAYVKVWSGR</sequence>
<reference evidence="1" key="1">
    <citation type="journal article" date="2020" name="Nature">
        <title>Giant virus diversity and host interactions through global metagenomics.</title>
        <authorList>
            <person name="Schulz F."/>
            <person name="Roux S."/>
            <person name="Paez-Espino D."/>
            <person name="Jungbluth S."/>
            <person name="Walsh D.A."/>
            <person name="Denef V.J."/>
            <person name="McMahon K.D."/>
            <person name="Konstantinidis K.T."/>
            <person name="Eloe-Fadrosh E.A."/>
            <person name="Kyrpides N.C."/>
            <person name="Woyke T."/>
        </authorList>
    </citation>
    <scope>NUCLEOTIDE SEQUENCE</scope>
    <source>
        <strain evidence="1">GVMAG-S-3300013094-109</strain>
    </source>
</reference>
<proteinExistence type="predicted"/>
<evidence type="ECO:0000313" key="1">
    <source>
        <dbReference type="EMBL" id="QHU21496.1"/>
    </source>
</evidence>
<name>A0A6C0KWI1_9ZZZZ</name>
<dbReference type="AlphaFoldDB" id="A0A6C0KWI1"/>
<organism evidence="1">
    <name type="scientific">viral metagenome</name>
    <dbReference type="NCBI Taxonomy" id="1070528"/>
    <lineage>
        <taxon>unclassified sequences</taxon>
        <taxon>metagenomes</taxon>
        <taxon>organismal metagenomes</taxon>
    </lineage>
</organism>